<reference evidence="3 4" key="1">
    <citation type="submission" date="2022-05" db="EMBL/GenBank/DDBJ databases">
        <authorList>
            <consortium name="Genoscope - CEA"/>
            <person name="William W."/>
        </authorList>
    </citation>
    <scope>NUCLEOTIDE SEQUENCE [LARGE SCALE GENOMIC DNA]</scope>
</reference>
<feature type="compositionally biased region" description="Basic and acidic residues" evidence="2">
    <location>
        <begin position="303"/>
        <end position="312"/>
    </location>
</feature>
<dbReference type="PANTHER" id="PTHR14375:SF2">
    <property type="entry name" value="SIMILAR TO RIKEN CDNA 4931414P19"/>
    <property type="match status" value="1"/>
</dbReference>
<protein>
    <submittedName>
        <fullName evidence="3">Uncharacterized protein</fullName>
    </submittedName>
</protein>
<dbReference type="AlphaFoldDB" id="A0AAU9Y059"/>
<feature type="coiled-coil region" evidence="1">
    <location>
        <begin position="65"/>
        <end position="92"/>
    </location>
</feature>
<feature type="compositionally biased region" description="Low complexity" evidence="2">
    <location>
        <begin position="21"/>
        <end position="55"/>
    </location>
</feature>
<evidence type="ECO:0000256" key="2">
    <source>
        <dbReference type="SAM" id="MobiDB-lite"/>
    </source>
</evidence>
<comment type="caution">
    <text evidence="3">The sequence shown here is derived from an EMBL/GenBank/DDBJ whole genome shotgun (WGS) entry which is preliminary data.</text>
</comment>
<feature type="region of interest" description="Disordered" evidence="2">
    <location>
        <begin position="211"/>
        <end position="339"/>
    </location>
</feature>
<dbReference type="EMBL" id="CALNXJ010000091">
    <property type="protein sequence ID" value="CAH3163242.1"/>
    <property type="molecule type" value="Genomic_DNA"/>
</dbReference>
<keyword evidence="1" id="KW-0175">Coiled coil</keyword>
<dbReference type="InterPro" id="IPR028101">
    <property type="entry name" value="DUF4616"/>
</dbReference>
<feature type="region of interest" description="Disordered" evidence="2">
    <location>
        <begin position="96"/>
        <end position="159"/>
    </location>
</feature>
<evidence type="ECO:0000313" key="4">
    <source>
        <dbReference type="Proteomes" id="UP001159428"/>
    </source>
</evidence>
<name>A0AAU9Y059_9CNID</name>
<feature type="compositionally biased region" description="Basic and acidic residues" evidence="2">
    <location>
        <begin position="133"/>
        <end position="152"/>
    </location>
</feature>
<organism evidence="3 4">
    <name type="scientific">Pocillopora meandrina</name>
    <dbReference type="NCBI Taxonomy" id="46732"/>
    <lineage>
        <taxon>Eukaryota</taxon>
        <taxon>Metazoa</taxon>
        <taxon>Cnidaria</taxon>
        <taxon>Anthozoa</taxon>
        <taxon>Hexacorallia</taxon>
        <taxon>Scleractinia</taxon>
        <taxon>Astrocoeniina</taxon>
        <taxon>Pocilloporidae</taxon>
        <taxon>Pocillopora</taxon>
    </lineage>
</organism>
<feature type="region of interest" description="Disordered" evidence="2">
    <location>
        <begin position="1"/>
        <end position="58"/>
    </location>
</feature>
<sequence length="339" mass="38329">MDRNSSAQSRGSAPSNFYSISRTPSPSSGSSSRVSSVGRSSSSVRSSGSTPLSSRETAQQLITGLAACQRSIEELLQTVRSSNERVEELAKKVKILDGKVEKLSSHPVDGTESGSDGRGKKRKRTKSSLLVQEEVHKRHNSRDPARQYRGRESVTSPHNTKVIQLIVDELCRQGHRSGFGKAAVQRTAKKYHEHLRRTALGKITDEIKLKNKKNLRKERKYERRKAPVKDETESRAFAKLSKEHMSSDDDDTDTDEGEGGWVSRPPKYRSKTLEAFLNNKVDGNRSEKTENATNKRWKRTKARKGEPVEREPPTGSPKWALSDEWREIMQRREQEQTEM</sequence>
<evidence type="ECO:0000256" key="1">
    <source>
        <dbReference type="SAM" id="Coils"/>
    </source>
</evidence>
<accession>A0AAU9Y059</accession>
<dbReference type="PANTHER" id="PTHR14375">
    <property type="entry name" value="SIMILAR TO RIKEN CDNA 4931414P19"/>
    <property type="match status" value="1"/>
</dbReference>
<dbReference type="Pfam" id="PF15394">
    <property type="entry name" value="DUF4616"/>
    <property type="match status" value="1"/>
</dbReference>
<feature type="compositionally biased region" description="Basic and acidic residues" evidence="2">
    <location>
        <begin position="321"/>
        <end position="339"/>
    </location>
</feature>
<keyword evidence="4" id="KW-1185">Reference proteome</keyword>
<evidence type="ECO:0000313" key="3">
    <source>
        <dbReference type="EMBL" id="CAH3163242.1"/>
    </source>
</evidence>
<gene>
    <name evidence="3" type="ORF">PMEA_00035466</name>
</gene>
<feature type="compositionally biased region" description="Polar residues" evidence="2">
    <location>
        <begin position="1"/>
        <end position="20"/>
    </location>
</feature>
<feature type="compositionally biased region" description="Acidic residues" evidence="2">
    <location>
        <begin position="248"/>
        <end position="258"/>
    </location>
</feature>
<proteinExistence type="predicted"/>
<dbReference type="Proteomes" id="UP001159428">
    <property type="component" value="Unassembled WGS sequence"/>
</dbReference>
<feature type="compositionally biased region" description="Basic and acidic residues" evidence="2">
    <location>
        <begin position="219"/>
        <end position="247"/>
    </location>
</feature>